<dbReference type="Gene3D" id="3.30.420.10">
    <property type="entry name" value="Ribonuclease H-like superfamily/Ribonuclease H"/>
    <property type="match status" value="1"/>
</dbReference>
<organism evidence="3 4">
    <name type="scientific">Corallococcus llansteffanensis</name>
    <dbReference type="NCBI Taxonomy" id="2316731"/>
    <lineage>
        <taxon>Bacteria</taxon>
        <taxon>Pseudomonadati</taxon>
        <taxon>Myxococcota</taxon>
        <taxon>Myxococcia</taxon>
        <taxon>Myxococcales</taxon>
        <taxon>Cystobacterineae</taxon>
        <taxon>Myxococcaceae</taxon>
        <taxon>Corallococcus</taxon>
    </lineage>
</organism>
<dbReference type="Proteomes" id="UP000272888">
    <property type="component" value="Unassembled WGS sequence"/>
</dbReference>
<reference evidence="4" key="1">
    <citation type="submission" date="2018-09" db="EMBL/GenBank/DDBJ databases">
        <authorList>
            <person name="Livingstone P.G."/>
            <person name="Whitworth D.E."/>
        </authorList>
    </citation>
    <scope>NUCLEOTIDE SEQUENCE [LARGE SCALE GENOMIC DNA]</scope>
    <source>
        <strain evidence="4">CA051B</strain>
    </source>
</reference>
<dbReference type="RefSeq" id="WP_208723038.1">
    <property type="nucleotide sequence ID" value="NZ_RAWB01000144.1"/>
</dbReference>
<evidence type="ECO:0000313" key="4">
    <source>
        <dbReference type="Proteomes" id="UP000272888"/>
    </source>
</evidence>
<keyword evidence="4" id="KW-1185">Reference proteome</keyword>
<sequence length="213" mass="23061">MLRHHVRAHLSALLLLARNGRWWSTTGGACGNTRGLAFAGSGENGEGCRGASSGPSRTESSPPERRATVPAHLLFLPPYSPDPNPIESCWLKVKTRLRAIGARTHAALIQALRKASLACIEMDANSLADKEAAVTWDSSCAARVLHAPDSVLALPRLFAMSEALQVQRQGILERRSGFRPRKVEYLRERSTRAVTACIGRHLTEVAHGTLEAG</sequence>
<evidence type="ECO:0000259" key="2">
    <source>
        <dbReference type="Pfam" id="PF13358"/>
    </source>
</evidence>
<dbReference type="GO" id="GO:0003676">
    <property type="term" value="F:nucleic acid binding"/>
    <property type="evidence" value="ECO:0007669"/>
    <property type="project" value="InterPro"/>
</dbReference>
<feature type="non-terminal residue" evidence="3">
    <location>
        <position position="213"/>
    </location>
</feature>
<dbReference type="InterPro" id="IPR038717">
    <property type="entry name" value="Tc1-like_DDE_dom"/>
</dbReference>
<dbReference type="Pfam" id="PF13358">
    <property type="entry name" value="DDE_3"/>
    <property type="match status" value="1"/>
</dbReference>
<comment type="caution">
    <text evidence="3">The sequence shown here is derived from an EMBL/GenBank/DDBJ whole genome shotgun (WGS) entry which is preliminary data.</text>
</comment>
<gene>
    <name evidence="3" type="ORF">D7V93_15825</name>
</gene>
<evidence type="ECO:0000256" key="1">
    <source>
        <dbReference type="SAM" id="MobiDB-lite"/>
    </source>
</evidence>
<name>A0A3A8PVQ4_9BACT</name>
<feature type="domain" description="Tc1-like transposase DDE" evidence="2">
    <location>
        <begin position="71"/>
        <end position="99"/>
    </location>
</feature>
<feature type="region of interest" description="Disordered" evidence="1">
    <location>
        <begin position="42"/>
        <end position="66"/>
    </location>
</feature>
<protein>
    <recommendedName>
        <fullName evidence="2">Tc1-like transposase DDE domain-containing protein</fullName>
    </recommendedName>
</protein>
<proteinExistence type="predicted"/>
<dbReference type="InterPro" id="IPR036397">
    <property type="entry name" value="RNaseH_sf"/>
</dbReference>
<dbReference type="EMBL" id="RAWB01000144">
    <property type="protein sequence ID" value="RKH58981.1"/>
    <property type="molecule type" value="Genomic_DNA"/>
</dbReference>
<accession>A0A3A8PVQ4</accession>
<evidence type="ECO:0000313" key="3">
    <source>
        <dbReference type="EMBL" id="RKH58981.1"/>
    </source>
</evidence>
<dbReference type="AlphaFoldDB" id="A0A3A8PVQ4"/>